<protein>
    <submittedName>
        <fullName evidence="2">Uncharacterized protein</fullName>
    </submittedName>
</protein>
<feature type="compositionally biased region" description="Low complexity" evidence="1">
    <location>
        <begin position="46"/>
        <end position="56"/>
    </location>
</feature>
<evidence type="ECO:0000313" key="2">
    <source>
        <dbReference type="EMBL" id="KAA8582445.1"/>
    </source>
</evidence>
<gene>
    <name evidence="2" type="ORF">FQN60_006116</name>
</gene>
<feature type="region of interest" description="Disordered" evidence="1">
    <location>
        <begin position="1"/>
        <end position="95"/>
    </location>
</feature>
<reference evidence="2 3" key="1">
    <citation type="submission" date="2019-08" db="EMBL/GenBank/DDBJ databases">
        <title>A chromosome-level genome assembly, high-density linkage maps, and genome scans reveal the genomic architecture of hybrid incompatibilities underlying speciation via character displacement in darters (Percidae: Etheostominae).</title>
        <authorList>
            <person name="Moran R.L."/>
            <person name="Catchen J.M."/>
            <person name="Fuller R.C."/>
        </authorList>
    </citation>
    <scope>NUCLEOTIDE SEQUENCE [LARGE SCALE GENOMIC DNA]</scope>
    <source>
        <strain evidence="2">EspeVRDwgs_2016</strain>
        <tissue evidence="2">Muscle</tissue>
    </source>
</reference>
<proteinExistence type="predicted"/>
<accession>A0A5J5CNZ0</accession>
<evidence type="ECO:0000313" key="3">
    <source>
        <dbReference type="Proteomes" id="UP000327493"/>
    </source>
</evidence>
<dbReference type="EMBL" id="VOFY01000019">
    <property type="protein sequence ID" value="KAA8582445.1"/>
    <property type="molecule type" value="Genomic_DNA"/>
</dbReference>
<comment type="caution">
    <text evidence="2">The sequence shown here is derived from an EMBL/GenBank/DDBJ whole genome shotgun (WGS) entry which is preliminary data.</text>
</comment>
<name>A0A5J5CNZ0_9PERO</name>
<keyword evidence="3" id="KW-1185">Reference proteome</keyword>
<sequence length="95" mass="10072">MTELPASQKTEITARASNSSKWTMFTRPDSEVNSQALKRHAHWEGSSSSSRRLSQSWPGAAKEVSATTGKPGAMPGRQAALPMNGALVKGGSEDT</sequence>
<feature type="compositionally biased region" description="Polar residues" evidence="1">
    <location>
        <begin position="1"/>
        <end position="23"/>
    </location>
</feature>
<organism evidence="2 3">
    <name type="scientific">Etheostoma spectabile</name>
    <name type="common">orangethroat darter</name>
    <dbReference type="NCBI Taxonomy" id="54343"/>
    <lineage>
        <taxon>Eukaryota</taxon>
        <taxon>Metazoa</taxon>
        <taxon>Chordata</taxon>
        <taxon>Craniata</taxon>
        <taxon>Vertebrata</taxon>
        <taxon>Euteleostomi</taxon>
        <taxon>Actinopterygii</taxon>
        <taxon>Neopterygii</taxon>
        <taxon>Teleostei</taxon>
        <taxon>Neoteleostei</taxon>
        <taxon>Acanthomorphata</taxon>
        <taxon>Eupercaria</taxon>
        <taxon>Perciformes</taxon>
        <taxon>Percoidei</taxon>
        <taxon>Percidae</taxon>
        <taxon>Etheostomatinae</taxon>
        <taxon>Etheostoma</taxon>
    </lineage>
</organism>
<evidence type="ECO:0000256" key="1">
    <source>
        <dbReference type="SAM" id="MobiDB-lite"/>
    </source>
</evidence>
<dbReference type="AlphaFoldDB" id="A0A5J5CNZ0"/>
<dbReference type="Proteomes" id="UP000327493">
    <property type="component" value="Chromosome 19"/>
</dbReference>